<evidence type="ECO:0000313" key="13">
    <source>
        <dbReference type="Proteomes" id="UP000242525"/>
    </source>
</evidence>
<comment type="caution">
    <text evidence="12">The sequence shown here is derived from an EMBL/GenBank/DDBJ whole genome shotgun (WGS) entry which is preliminary data.</text>
</comment>
<dbReference type="Gene3D" id="3.40.1280.30">
    <property type="match status" value="1"/>
</dbReference>
<evidence type="ECO:0000256" key="5">
    <source>
        <dbReference type="ARBA" id="ARBA00022691"/>
    </source>
</evidence>
<evidence type="ECO:0000256" key="7">
    <source>
        <dbReference type="ARBA" id="ARBA00032166"/>
    </source>
</evidence>
<comment type="catalytic activity">
    <reaction evidence="8">
        <text>guanosine(9) in tRNA + S-adenosyl-L-methionine = N(1)-methylguanosine(9) in tRNA + S-adenosyl-L-homocysteine + H(+)</text>
        <dbReference type="Rhea" id="RHEA:43156"/>
        <dbReference type="Rhea" id="RHEA-COMP:10367"/>
        <dbReference type="Rhea" id="RHEA-COMP:10368"/>
        <dbReference type="ChEBI" id="CHEBI:15378"/>
        <dbReference type="ChEBI" id="CHEBI:57856"/>
        <dbReference type="ChEBI" id="CHEBI:59789"/>
        <dbReference type="ChEBI" id="CHEBI:73542"/>
        <dbReference type="ChEBI" id="CHEBI:74269"/>
        <dbReference type="EC" id="2.1.1.221"/>
    </reaction>
</comment>
<evidence type="ECO:0000256" key="4">
    <source>
        <dbReference type="ARBA" id="ARBA00022679"/>
    </source>
</evidence>
<dbReference type="PANTHER" id="PTHR13563">
    <property type="entry name" value="TRNA (GUANINE-9-) METHYLTRANSFERASE"/>
    <property type="match status" value="1"/>
</dbReference>
<dbReference type="GO" id="GO:0052905">
    <property type="term" value="F:tRNA (guanosine(9)-N1)-methyltransferase activity"/>
    <property type="evidence" value="ECO:0007669"/>
    <property type="project" value="UniProtKB-EC"/>
</dbReference>
<feature type="region of interest" description="Disordered" evidence="10">
    <location>
        <begin position="304"/>
        <end position="343"/>
    </location>
</feature>
<dbReference type="EC" id="2.1.1.221" evidence="1"/>
<evidence type="ECO:0000256" key="1">
    <source>
        <dbReference type="ARBA" id="ARBA00012797"/>
    </source>
</evidence>
<evidence type="ECO:0000256" key="3">
    <source>
        <dbReference type="ARBA" id="ARBA00022603"/>
    </source>
</evidence>
<evidence type="ECO:0000256" key="2">
    <source>
        <dbReference type="ARBA" id="ARBA00020451"/>
    </source>
</evidence>
<evidence type="ECO:0000256" key="6">
    <source>
        <dbReference type="ARBA" id="ARBA00031792"/>
    </source>
</evidence>
<dbReference type="InterPro" id="IPR028564">
    <property type="entry name" value="MT_TRM10-typ"/>
</dbReference>
<organism evidence="12 13">
    <name type="scientific">Geotrichum candidum</name>
    <name type="common">Oospora lactis</name>
    <name type="synonym">Dipodascus geotrichum</name>
    <dbReference type="NCBI Taxonomy" id="1173061"/>
    <lineage>
        <taxon>Eukaryota</taxon>
        <taxon>Fungi</taxon>
        <taxon>Dikarya</taxon>
        <taxon>Ascomycota</taxon>
        <taxon>Saccharomycotina</taxon>
        <taxon>Dipodascomycetes</taxon>
        <taxon>Dipodascales</taxon>
        <taxon>Dipodascaceae</taxon>
        <taxon>Geotrichum</taxon>
    </lineage>
</organism>
<reference evidence="12" key="1">
    <citation type="submission" date="2014-03" db="EMBL/GenBank/DDBJ databases">
        <authorList>
            <person name="Casaregola S."/>
        </authorList>
    </citation>
    <scope>NUCLEOTIDE SEQUENCE [LARGE SCALE GENOMIC DNA]</scope>
    <source>
        <strain evidence="12">CLIB 918</strain>
    </source>
</reference>
<feature type="region of interest" description="Disordered" evidence="10">
    <location>
        <begin position="1"/>
        <end position="73"/>
    </location>
</feature>
<feature type="coiled-coil region" evidence="9">
    <location>
        <begin position="73"/>
        <end position="106"/>
    </location>
</feature>
<name>A0A0J9XGB0_GEOCN</name>
<keyword evidence="9" id="KW-0175">Coiled coil</keyword>
<keyword evidence="3 12" id="KW-0489">Methyltransferase</keyword>
<dbReference type="PROSITE" id="PS51675">
    <property type="entry name" value="SAM_MT_TRM10"/>
    <property type="match status" value="1"/>
</dbReference>
<dbReference type="PANTHER" id="PTHR13563:SF13">
    <property type="entry name" value="TRNA METHYLTRANSFERASE 10 HOMOLOG A"/>
    <property type="match status" value="1"/>
</dbReference>
<sequence>MSEPQLQPQDIQESQISQECQVPQDSPAPQPAPEQQALPEVPAPADAPRDHSRRKNPPPPGMSLSAYKKQLRKEKFEAEREDWIKKKKEKKKALKIEKKRQKAEGTLVVPPRRPLHQTKSDVSVIIDCGFDELMKEVEVKSLSQQVIRCYAENRKAQTSVGLTFSSFNKRLLDRFEDNLKSQHTLWKNVTILNDEFTLPESPEERAKYLYFSSDSDNTIETLDPGMTYIIGGIVDKGRYKNLCKDKAEKLGLRTAKLPIDDFVKISGRRVMTTNHVFEIVLRWLELRDWKAAFEAVLPPRKMVESKPESVQAVKEATEETTAVQEPVVEDTAAAENANPTPVA</sequence>
<evidence type="ECO:0000313" key="12">
    <source>
        <dbReference type="EMBL" id="CDO56437.1"/>
    </source>
</evidence>
<dbReference type="GO" id="GO:0000049">
    <property type="term" value="F:tRNA binding"/>
    <property type="evidence" value="ECO:0007669"/>
    <property type="project" value="TreeGrafter"/>
</dbReference>
<protein>
    <recommendedName>
        <fullName evidence="2">tRNA (guanine(9)-N1)-methyltransferase</fullName>
        <ecNumber evidence="1">2.1.1.221</ecNumber>
    </recommendedName>
    <alternativeName>
        <fullName evidence="7">tRNA methyltransferase 10</fullName>
    </alternativeName>
    <alternativeName>
        <fullName evidence="6">tRNA(m1G9)-methyltransferase</fullName>
    </alternativeName>
</protein>
<keyword evidence="5" id="KW-0949">S-adenosyl-L-methionine</keyword>
<dbReference type="AlphaFoldDB" id="A0A0J9XGB0"/>
<evidence type="ECO:0000256" key="9">
    <source>
        <dbReference type="SAM" id="Coils"/>
    </source>
</evidence>
<evidence type="ECO:0000256" key="8">
    <source>
        <dbReference type="ARBA" id="ARBA00048434"/>
    </source>
</evidence>
<accession>A0A0J9XGB0</accession>
<dbReference type="EMBL" id="CCBN010000015">
    <property type="protein sequence ID" value="CDO56437.1"/>
    <property type="molecule type" value="Genomic_DNA"/>
</dbReference>
<gene>
    <name evidence="12" type="ORF">BN980_GECA15s01198g</name>
</gene>
<dbReference type="GO" id="GO:0002939">
    <property type="term" value="P:tRNA N1-guanine methylation"/>
    <property type="evidence" value="ECO:0007669"/>
    <property type="project" value="TreeGrafter"/>
</dbReference>
<evidence type="ECO:0000259" key="11">
    <source>
        <dbReference type="PROSITE" id="PS51675"/>
    </source>
</evidence>
<feature type="compositionally biased region" description="Polar residues" evidence="10">
    <location>
        <begin position="1"/>
        <end position="20"/>
    </location>
</feature>
<dbReference type="OrthoDB" id="278300at2759"/>
<dbReference type="InterPro" id="IPR038459">
    <property type="entry name" value="MT_TRM10-typ_sf"/>
</dbReference>
<dbReference type="InterPro" id="IPR007356">
    <property type="entry name" value="tRNA_m1G_MeTrfase_euk"/>
</dbReference>
<dbReference type="STRING" id="1173061.A0A0J9XGB0"/>
<dbReference type="GO" id="GO:0005634">
    <property type="term" value="C:nucleus"/>
    <property type="evidence" value="ECO:0007669"/>
    <property type="project" value="TreeGrafter"/>
</dbReference>
<dbReference type="Proteomes" id="UP000242525">
    <property type="component" value="Unassembled WGS sequence"/>
</dbReference>
<feature type="domain" description="SAM-dependent MTase TRM10-type" evidence="11">
    <location>
        <begin position="110"/>
        <end position="304"/>
    </location>
</feature>
<keyword evidence="13" id="KW-1185">Reference proteome</keyword>
<dbReference type="CDD" id="cd18089">
    <property type="entry name" value="SPOUT_Trm10-like"/>
    <property type="match status" value="1"/>
</dbReference>
<feature type="compositionally biased region" description="Low complexity" evidence="10">
    <location>
        <begin position="33"/>
        <end position="44"/>
    </location>
</feature>
<evidence type="ECO:0000256" key="10">
    <source>
        <dbReference type="SAM" id="MobiDB-lite"/>
    </source>
</evidence>
<keyword evidence="4" id="KW-0808">Transferase</keyword>
<proteinExistence type="predicted"/>